<name>A0ABU5NQM6_9BACI</name>
<evidence type="ECO:0000259" key="5">
    <source>
        <dbReference type="Pfam" id="PF04586"/>
    </source>
</evidence>
<gene>
    <name evidence="6" type="ORF">U6C28_18625</name>
</gene>
<protein>
    <submittedName>
        <fullName evidence="6">HK97 family phage prohead protease</fullName>
    </submittedName>
</protein>
<dbReference type="RefSeq" id="WP_322611986.1">
    <property type="nucleotide sequence ID" value="NZ_JAXLNX010000019.1"/>
</dbReference>
<dbReference type="InterPro" id="IPR006433">
    <property type="entry name" value="Prohead_protease"/>
</dbReference>
<dbReference type="NCBIfam" id="TIGR01543">
    <property type="entry name" value="proheadase_HK97"/>
    <property type="match status" value="1"/>
</dbReference>
<dbReference type="EMBL" id="JAXUIA010000014">
    <property type="protein sequence ID" value="MEA0978325.1"/>
    <property type="molecule type" value="Genomic_DNA"/>
</dbReference>
<evidence type="ECO:0000256" key="2">
    <source>
        <dbReference type="ARBA" id="ARBA00022670"/>
    </source>
</evidence>
<evidence type="ECO:0000256" key="1">
    <source>
        <dbReference type="ARBA" id="ARBA00022612"/>
    </source>
</evidence>
<organism evidence="6 7">
    <name type="scientific">Lysinibacillus irui</name>
    <dbReference type="NCBI Taxonomy" id="2998077"/>
    <lineage>
        <taxon>Bacteria</taxon>
        <taxon>Bacillati</taxon>
        <taxon>Bacillota</taxon>
        <taxon>Bacilli</taxon>
        <taxon>Bacillales</taxon>
        <taxon>Bacillaceae</taxon>
        <taxon>Lysinibacillus</taxon>
    </lineage>
</organism>
<comment type="caution">
    <text evidence="6">The sequence shown here is derived from an EMBL/GenBank/DDBJ whole genome shotgun (WGS) entry which is preliminary data.</text>
</comment>
<reference evidence="6 7" key="1">
    <citation type="submission" date="2023-12" db="EMBL/GenBank/DDBJ databases">
        <title>Genome comparison identifies genes involved in endophytic behavior of Lysinibacillus irui and provides insights into its role as a plant-growth promoting bacterium.</title>
        <authorList>
            <person name="Hilario S."/>
            <person name="Matos I."/>
            <person name="Goncalves M.F.M."/>
            <person name="Pardo C.A."/>
            <person name="Santos M.J."/>
        </authorList>
    </citation>
    <scope>NUCLEOTIDE SEQUENCE [LARGE SCALE GENOMIC DNA]</scope>
    <source>
        <strain evidence="6 7">B3</strain>
    </source>
</reference>
<accession>A0ABU5NQM6</accession>
<dbReference type="GO" id="GO:0008233">
    <property type="term" value="F:peptidase activity"/>
    <property type="evidence" value="ECO:0007669"/>
    <property type="project" value="UniProtKB-KW"/>
</dbReference>
<keyword evidence="7" id="KW-1185">Reference proteome</keyword>
<evidence type="ECO:0000313" key="7">
    <source>
        <dbReference type="Proteomes" id="UP001289615"/>
    </source>
</evidence>
<keyword evidence="4" id="KW-0175">Coiled coil</keyword>
<evidence type="ECO:0000256" key="3">
    <source>
        <dbReference type="ARBA" id="ARBA00022801"/>
    </source>
</evidence>
<dbReference type="Pfam" id="PF04586">
    <property type="entry name" value="Peptidase_S78"/>
    <property type="match status" value="1"/>
</dbReference>
<keyword evidence="2 6" id="KW-0645">Protease</keyword>
<feature type="domain" description="Prohead serine protease" evidence="5">
    <location>
        <begin position="22"/>
        <end position="179"/>
    </location>
</feature>
<dbReference type="GO" id="GO:0006508">
    <property type="term" value="P:proteolysis"/>
    <property type="evidence" value="ECO:0007669"/>
    <property type="project" value="UniProtKB-KW"/>
</dbReference>
<evidence type="ECO:0000313" key="6">
    <source>
        <dbReference type="EMBL" id="MEA0978325.1"/>
    </source>
</evidence>
<feature type="coiled-coil region" evidence="4">
    <location>
        <begin position="174"/>
        <end position="215"/>
    </location>
</feature>
<keyword evidence="3" id="KW-0378">Hydrolase</keyword>
<dbReference type="InterPro" id="IPR054613">
    <property type="entry name" value="Peptidase_S78_dom"/>
</dbReference>
<keyword evidence="1" id="KW-1188">Viral release from host cell</keyword>
<proteinExistence type="predicted"/>
<sequence>MSKSKLPTNTEPVIRHFSLKDIRANDEGNYIEGHPAIYEQMTNIGGWFNEIIERGAFDNCNFDDVLFSVNHDLKKIPLARSRRNNGNSTMLLQVNSTGLYIRANLDIENNTEAGALYSAVKRGDIDGMSFIFFVEAEKWEGLDSDMPTRRIQKIKRVMEVSAVNFPAYEGTDINARDQSVLDSAEKALENARSQLDNSKDELEILQLRNKILMKMEEV</sequence>
<evidence type="ECO:0000256" key="4">
    <source>
        <dbReference type="SAM" id="Coils"/>
    </source>
</evidence>
<dbReference type="Proteomes" id="UP001289615">
    <property type="component" value="Unassembled WGS sequence"/>
</dbReference>